<dbReference type="Pfam" id="PF01575">
    <property type="entry name" value="MaoC_dehydratas"/>
    <property type="match status" value="1"/>
</dbReference>
<dbReference type="InterPro" id="IPR002539">
    <property type="entry name" value="MaoC-like_dom"/>
</dbReference>
<accession>A0A0F4J2G4</accession>
<evidence type="ECO:0000313" key="8">
    <source>
        <dbReference type="Proteomes" id="UP000033551"/>
    </source>
</evidence>
<dbReference type="AlphaFoldDB" id="A0A0F4J2G4"/>
<comment type="caution">
    <text evidence="7">The sequence shown here is derived from an EMBL/GenBank/DDBJ whole genome shotgun (WGS) entry which is preliminary data.</text>
</comment>
<proteinExistence type="inferred from homology"/>
<dbReference type="InterPro" id="IPR029069">
    <property type="entry name" value="HotDog_dom_sf"/>
</dbReference>
<dbReference type="PANTHER" id="PTHR44196:SF1">
    <property type="entry name" value="DEHYDROGENASE_REDUCTASE SDR FAMILY MEMBER 7B"/>
    <property type="match status" value="1"/>
</dbReference>
<dbReference type="PRINTS" id="PR00081">
    <property type="entry name" value="GDHRDH"/>
</dbReference>
<feature type="compositionally biased region" description="Low complexity" evidence="5">
    <location>
        <begin position="383"/>
        <end position="398"/>
    </location>
</feature>
<dbReference type="Proteomes" id="UP000033551">
    <property type="component" value="Unassembled WGS sequence"/>
</dbReference>
<evidence type="ECO:0000256" key="2">
    <source>
        <dbReference type="ARBA" id="ARBA00005254"/>
    </source>
</evidence>
<dbReference type="Gene3D" id="3.40.50.720">
    <property type="entry name" value="NAD(P)-binding Rossmann-like Domain"/>
    <property type="match status" value="1"/>
</dbReference>
<feature type="domain" description="MaoC-like" evidence="6">
    <location>
        <begin position="13"/>
        <end position="75"/>
    </location>
</feature>
<dbReference type="CDD" id="cd05233">
    <property type="entry name" value="SDR_c"/>
    <property type="match status" value="1"/>
</dbReference>
<dbReference type="InterPro" id="IPR036291">
    <property type="entry name" value="NAD(P)-bd_dom_sf"/>
</dbReference>
<dbReference type="OrthoDB" id="9801735at2"/>
<name>A0A0F4J2G4_9ACTN</name>
<dbReference type="UniPathway" id="UPA00659"/>
<evidence type="ECO:0000256" key="4">
    <source>
        <dbReference type="ARBA" id="ARBA00023002"/>
    </source>
</evidence>
<evidence type="ECO:0000259" key="6">
    <source>
        <dbReference type="Pfam" id="PF01575"/>
    </source>
</evidence>
<organism evidence="7 8">
    <name type="scientific">Streptomyces katrae</name>
    <dbReference type="NCBI Taxonomy" id="68223"/>
    <lineage>
        <taxon>Bacteria</taxon>
        <taxon>Bacillati</taxon>
        <taxon>Actinomycetota</taxon>
        <taxon>Actinomycetes</taxon>
        <taxon>Kitasatosporales</taxon>
        <taxon>Streptomycetaceae</taxon>
        <taxon>Streptomyces</taxon>
    </lineage>
</organism>
<evidence type="ECO:0000256" key="3">
    <source>
        <dbReference type="ARBA" id="ARBA00006484"/>
    </source>
</evidence>
<dbReference type="GO" id="GO:0016491">
    <property type="term" value="F:oxidoreductase activity"/>
    <property type="evidence" value="ECO:0007669"/>
    <property type="project" value="UniProtKB-KW"/>
</dbReference>
<dbReference type="SUPFAM" id="SSF51735">
    <property type="entry name" value="NAD(P)-binding Rossmann-fold domains"/>
    <property type="match status" value="1"/>
</dbReference>
<sequence length="479" mass="49327">MHDVTPGDSAHSTHTFTAAEFEAFAAVTGDHNPIHHDAGHAAGTEFGAPIVPLVMTLGPVSALIGMVLPGPGAVILGTEFRPVRAVAFDRPVHYSLRVLSVSPATGVFTCRVLAYQDREAVLEGEVRTTVRAPRPRPDATTGGRLVPAGARPTAVVTGAAGDIGSAVARTLAARGWDLALVHRGGAEDLVRDCERAGARVHPVTADLADPAAREAAAAKLAALEPAALVHAAAAPLAAGYREHLDVGYAALRDLADAVLDGMLLRQRGCFVLIGSEAVRYHPRGWSDYVAGKAAAESVLHGIDRHHGAHGIRSVVVEPGYVQGSYSAGVRPAGLGLLPEEVADLVAAEVADTEAPARRLWLTPDGVARFALDGRREDAPPAPRTASAAPAGAAETGTGRDTAPGAAADRVEAAVRTVLGPAADVRGGGVGLTAGWDSLAQLQIVLAVEAEFGLRLPAASLSGAGRFDQLCRIVEERTRA</sequence>
<dbReference type="Gene3D" id="1.10.1200.10">
    <property type="entry name" value="ACP-like"/>
    <property type="match status" value="1"/>
</dbReference>
<dbReference type="EMBL" id="JZWV01000726">
    <property type="protein sequence ID" value="KJY28487.1"/>
    <property type="molecule type" value="Genomic_DNA"/>
</dbReference>
<evidence type="ECO:0000256" key="5">
    <source>
        <dbReference type="SAM" id="MobiDB-lite"/>
    </source>
</evidence>
<dbReference type="InterPro" id="IPR002347">
    <property type="entry name" value="SDR_fam"/>
</dbReference>
<reference evidence="7 8" key="1">
    <citation type="submission" date="2015-02" db="EMBL/GenBank/DDBJ databases">
        <authorList>
            <person name="Ju K.-S."/>
            <person name="Doroghazi J.R."/>
            <person name="Metcalf W."/>
        </authorList>
    </citation>
    <scope>NUCLEOTIDE SEQUENCE [LARGE SCALE GENOMIC DNA]</scope>
    <source>
        <strain evidence="7 8">NRRL ISP-5550</strain>
    </source>
</reference>
<dbReference type="SUPFAM" id="SSF47336">
    <property type="entry name" value="ACP-like"/>
    <property type="match status" value="1"/>
</dbReference>
<dbReference type="PATRIC" id="fig|68223.7.peg.1144"/>
<dbReference type="STRING" id="68223.GCA_002028425_00531"/>
<comment type="pathway">
    <text evidence="1">Lipid metabolism; fatty acid beta-oxidation.</text>
</comment>
<feature type="region of interest" description="Disordered" evidence="5">
    <location>
        <begin position="374"/>
        <end position="406"/>
    </location>
</feature>
<evidence type="ECO:0000256" key="1">
    <source>
        <dbReference type="ARBA" id="ARBA00005005"/>
    </source>
</evidence>
<keyword evidence="8" id="KW-1185">Reference proteome</keyword>
<comment type="similarity">
    <text evidence="2">Belongs to the enoyl-CoA hydratase/isomerase family.</text>
</comment>
<dbReference type="GO" id="GO:0016020">
    <property type="term" value="C:membrane"/>
    <property type="evidence" value="ECO:0007669"/>
    <property type="project" value="TreeGrafter"/>
</dbReference>
<dbReference type="Pfam" id="PF00106">
    <property type="entry name" value="adh_short"/>
    <property type="match status" value="1"/>
</dbReference>
<protein>
    <recommendedName>
        <fullName evidence="6">MaoC-like domain-containing protein</fullName>
    </recommendedName>
</protein>
<comment type="similarity">
    <text evidence="3">Belongs to the short-chain dehydrogenases/reductases (SDR) family.</text>
</comment>
<dbReference type="SUPFAM" id="SSF54637">
    <property type="entry name" value="Thioesterase/thiol ester dehydrase-isomerase"/>
    <property type="match status" value="1"/>
</dbReference>
<keyword evidence="4" id="KW-0560">Oxidoreductase</keyword>
<dbReference type="InterPro" id="IPR036736">
    <property type="entry name" value="ACP-like_sf"/>
</dbReference>
<gene>
    <name evidence="7" type="ORF">VR44_25245</name>
</gene>
<dbReference type="GO" id="GO:0004300">
    <property type="term" value="F:enoyl-CoA hydratase activity"/>
    <property type="evidence" value="ECO:0007669"/>
    <property type="project" value="UniProtKB-ARBA"/>
</dbReference>
<dbReference type="PANTHER" id="PTHR44196">
    <property type="entry name" value="DEHYDROGENASE/REDUCTASE SDR FAMILY MEMBER 7B"/>
    <property type="match status" value="1"/>
</dbReference>
<dbReference type="GO" id="GO:0006635">
    <property type="term" value="P:fatty acid beta-oxidation"/>
    <property type="evidence" value="ECO:0007669"/>
    <property type="project" value="UniProtKB-UniPathway"/>
</dbReference>
<evidence type="ECO:0000313" key="7">
    <source>
        <dbReference type="EMBL" id="KJY28487.1"/>
    </source>
</evidence>
<dbReference type="Gene3D" id="3.10.129.10">
    <property type="entry name" value="Hotdog Thioesterase"/>
    <property type="match status" value="1"/>
</dbReference>
<dbReference type="RefSeq" id="WP_045949885.1">
    <property type="nucleotide sequence ID" value="NZ_JZWV01000726.1"/>
</dbReference>